<sequence>MVEVVLGDNEIERLINGESIQKTLSDGKTLLIRQSYVKDMAAPIINRDKKVFSNTEIENIKRTSSMMADTFKLGY</sequence>
<reference evidence="1" key="1">
    <citation type="journal article" date="2014" name="Int. J. Syst. Evol. Microbiol.">
        <title>Complete genome sequence of Corynebacterium casei LMG S-19264T (=DSM 44701T), isolated from a smear-ripened cheese.</title>
        <authorList>
            <consortium name="US DOE Joint Genome Institute (JGI-PGF)"/>
            <person name="Walter F."/>
            <person name="Albersmeier A."/>
            <person name="Kalinowski J."/>
            <person name="Ruckert C."/>
        </authorList>
    </citation>
    <scope>NUCLEOTIDE SEQUENCE</scope>
    <source>
        <strain evidence="1">JCM 17251</strain>
    </source>
</reference>
<accession>A0A917XUW0</accession>
<dbReference type="AlphaFoldDB" id="A0A917XUW0"/>
<organism evidence="1 2">
    <name type="scientific">Oceanobacillus indicireducens</name>
    <dbReference type="NCBI Taxonomy" id="1004261"/>
    <lineage>
        <taxon>Bacteria</taxon>
        <taxon>Bacillati</taxon>
        <taxon>Bacillota</taxon>
        <taxon>Bacilli</taxon>
        <taxon>Bacillales</taxon>
        <taxon>Bacillaceae</taxon>
        <taxon>Oceanobacillus</taxon>
    </lineage>
</organism>
<name>A0A917XUW0_9BACI</name>
<protein>
    <submittedName>
        <fullName evidence="1">Uncharacterized protein</fullName>
    </submittedName>
</protein>
<proteinExistence type="predicted"/>
<comment type="caution">
    <text evidence="1">The sequence shown here is derived from an EMBL/GenBank/DDBJ whole genome shotgun (WGS) entry which is preliminary data.</text>
</comment>
<keyword evidence="2" id="KW-1185">Reference proteome</keyword>
<evidence type="ECO:0000313" key="2">
    <source>
        <dbReference type="Proteomes" id="UP000624041"/>
    </source>
</evidence>
<dbReference type="EMBL" id="BMOS01000007">
    <property type="protein sequence ID" value="GGN54879.1"/>
    <property type="molecule type" value="Genomic_DNA"/>
</dbReference>
<reference evidence="1" key="2">
    <citation type="submission" date="2020-09" db="EMBL/GenBank/DDBJ databases">
        <authorList>
            <person name="Sun Q."/>
            <person name="Ohkuma M."/>
        </authorList>
    </citation>
    <scope>NUCLEOTIDE SEQUENCE</scope>
    <source>
        <strain evidence="1">JCM 17251</strain>
    </source>
</reference>
<dbReference type="Proteomes" id="UP000624041">
    <property type="component" value="Unassembled WGS sequence"/>
</dbReference>
<gene>
    <name evidence="1" type="ORF">GCM10007971_13130</name>
</gene>
<evidence type="ECO:0000313" key="1">
    <source>
        <dbReference type="EMBL" id="GGN54879.1"/>
    </source>
</evidence>